<comment type="caution">
    <text evidence="2">The sequence shown here is derived from an EMBL/GenBank/DDBJ whole genome shotgun (WGS) entry which is preliminary data.</text>
</comment>
<organism evidence="2 3">
    <name type="scientific">Discina gigas</name>
    <dbReference type="NCBI Taxonomy" id="1032678"/>
    <lineage>
        <taxon>Eukaryota</taxon>
        <taxon>Fungi</taxon>
        <taxon>Dikarya</taxon>
        <taxon>Ascomycota</taxon>
        <taxon>Pezizomycotina</taxon>
        <taxon>Pezizomycetes</taxon>
        <taxon>Pezizales</taxon>
        <taxon>Discinaceae</taxon>
        <taxon>Discina</taxon>
    </lineage>
</organism>
<proteinExistence type="predicted"/>
<evidence type="ECO:0000256" key="1">
    <source>
        <dbReference type="SAM" id="MobiDB-lite"/>
    </source>
</evidence>
<feature type="compositionally biased region" description="Pro residues" evidence="1">
    <location>
        <begin position="227"/>
        <end position="239"/>
    </location>
</feature>
<keyword evidence="3" id="KW-1185">Reference proteome</keyword>
<protein>
    <submittedName>
        <fullName evidence="2">Uncharacterized protein</fullName>
    </submittedName>
</protein>
<reference evidence="2 3" key="1">
    <citation type="submission" date="2024-02" db="EMBL/GenBank/DDBJ databases">
        <title>Discinaceae phylogenomics.</title>
        <authorList>
            <person name="Dirks A.C."/>
            <person name="James T.Y."/>
        </authorList>
    </citation>
    <scope>NUCLEOTIDE SEQUENCE [LARGE SCALE GENOMIC DNA]</scope>
    <source>
        <strain evidence="2 3">ACD0624</strain>
    </source>
</reference>
<feature type="region of interest" description="Disordered" evidence="1">
    <location>
        <begin position="150"/>
        <end position="274"/>
    </location>
</feature>
<dbReference type="Proteomes" id="UP001447188">
    <property type="component" value="Unassembled WGS sequence"/>
</dbReference>
<feature type="region of interest" description="Disordered" evidence="1">
    <location>
        <begin position="1"/>
        <end position="46"/>
    </location>
</feature>
<feature type="region of interest" description="Disordered" evidence="1">
    <location>
        <begin position="311"/>
        <end position="363"/>
    </location>
</feature>
<feature type="compositionally biased region" description="Polar residues" evidence="1">
    <location>
        <begin position="159"/>
        <end position="172"/>
    </location>
</feature>
<name>A0ABR3GDL4_9PEZI</name>
<sequence>MYAEMVKEAEQEENQPRYPRRTTREDFRTRGYQGGGGIRRSRSEHTMRQWSNQLERAGAIERQHSVSAMMNRKMSVRGLPATPRAWKNELGSRTGSPAPTTLRDGYPAMAPAPSPPQHSMTTPMPSAPFSPVYRAMSPALSTLGAMSPAPRTFTPPLSGGNSFNNRSQSNSEAVGMSTALRGQNPYQNEPDHYDWTIPRVPPLPINHSRNNSAPNPDFKPLIRKLPPQAPPDSPPPLPHDLPVHPALQMHLNPSTPGGKGSARGKSIRRLRRNDDIMSPIDSVLRDHEHSIIVGIDGGEAGLHWEDSNRYNQQQQRHHQEMQQLRRHGHSPSIGSQHSGHSGHGPITIGPRDSGEAIGSTNQF</sequence>
<feature type="region of interest" description="Disordered" evidence="1">
    <location>
        <begin position="86"/>
        <end position="122"/>
    </location>
</feature>
<accession>A0ABR3GDL4</accession>
<evidence type="ECO:0000313" key="2">
    <source>
        <dbReference type="EMBL" id="KAL0634010.1"/>
    </source>
</evidence>
<gene>
    <name evidence="2" type="ORF">Q9L58_007111</name>
</gene>
<feature type="compositionally biased region" description="Low complexity" evidence="1">
    <location>
        <begin position="330"/>
        <end position="346"/>
    </location>
</feature>
<dbReference type="EMBL" id="JBBBZM010000107">
    <property type="protein sequence ID" value="KAL0634010.1"/>
    <property type="molecule type" value="Genomic_DNA"/>
</dbReference>
<evidence type="ECO:0000313" key="3">
    <source>
        <dbReference type="Proteomes" id="UP001447188"/>
    </source>
</evidence>